<dbReference type="InterPro" id="IPR044862">
    <property type="entry name" value="Pro_4_hyd_alph_FE2OG_OXY"/>
</dbReference>
<evidence type="ECO:0000256" key="6">
    <source>
        <dbReference type="SAM" id="MobiDB-lite"/>
    </source>
</evidence>
<organism evidence="8 9">
    <name type="scientific">Pelagomonas calceolata</name>
    <dbReference type="NCBI Taxonomy" id="35677"/>
    <lineage>
        <taxon>Eukaryota</taxon>
        <taxon>Sar</taxon>
        <taxon>Stramenopiles</taxon>
        <taxon>Ochrophyta</taxon>
        <taxon>Pelagophyceae</taxon>
        <taxon>Pelagomonadales</taxon>
        <taxon>Pelagomonadaceae</taxon>
        <taxon>Pelagomonas</taxon>
    </lineage>
</organism>
<dbReference type="InterPro" id="IPR039210">
    <property type="entry name" value="OGFOD3"/>
</dbReference>
<sequence>SFLLAAASTRLAFAAKQHNYFRIIADSLWIKISGNGQALDACKGESRAAQMSATDRCKAFEHAARQEAALQAVQDGTDASDAGYIERFVRVATLQERHRAAQTLAGAAAPAPLPPPPPPPPTSERPFYEARAEAAYAKRPPTRGEEPLVDVRGESYRRVLRDCPILARSQAQALARAAARGMVGAFRNNGSTTLGCAAPEALQGRLDDESIATIRRCVVELRRLAAESAGVDERRLALSGAFLARLQPPGASSRRRALESKPRCYWNVHVDEYNVETYEHTTLLYLSDHGSDFTGGRFVFYDGDGVDRYLEPSAGTVICFRGDATNLHAVEKVSSGCRFALTALFHATSDPGPLFEAGGGGGDPYASWDALLRSAAETSLMAQDQRRRDLLDDASSTPVAARLATDLRGDWCDARVAYDGEVVSATGPAPDAVLVDLVAAALRTDDDGGAFDVFGEESSDDGAPPRLLTYAAAGGAHGPSGTLSWRRARYTLSDGGEEVASCECEVTFTRDGAQKRLVFGGDITVVVDELAATASNSGTGHALWPGAVALTLFVVGRETLTRARVVELGCGACALPGRAAAALGGRVTLTDGAPALLPVLRKLDGVEVCLYNFAGGGTFDGLDASAEPSEPPAPADLVLGAEIAYRAADAEALAACIPLRLAPGGTAVLCSDEKRAPLKLCGELLRKRGFVVEDSVLALTVTPDVDAAATHRVRVVRARWGSSSSGVGAS</sequence>
<dbReference type="AlphaFoldDB" id="A0A8J2SW48"/>
<dbReference type="OrthoDB" id="427071at2759"/>
<dbReference type="InterPro" id="IPR019410">
    <property type="entry name" value="Methyltransf_16"/>
</dbReference>
<evidence type="ECO:0000313" key="9">
    <source>
        <dbReference type="Proteomes" id="UP000789595"/>
    </source>
</evidence>
<feature type="region of interest" description="Disordered" evidence="6">
    <location>
        <begin position="105"/>
        <end position="126"/>
    </location>
</feature>
<dbReference type="Pfam" id="PF13640">
    <property type="entry name" value="2OG-FeII_Oxy_3"/>
    <property type="match status" value="1"/>
</dbReference>
<dbReference type="PANTHER" id="PTHR14650:SF1">
    <property type="entry name" value="2-OXOGLUTARATE AND IRON-DEPENDENT OXYGENASE DOMAIN-CONTAINING PROTEIN 3"/>
    <property type="match status" value="1"/>
</dbReference>
<dbReference type="PANTHER" id="PTHR14650">
    <property type="entry name" value="PROLYL HYDROXYLASE-RELATED"/>
    <property type="match status" value="1"/>
</dbReference>
<feature type="non-terminal residue" evidence="8">
    <location>
        <position position="1"/>
    </location>
</feature>
<dbReference type="Gene3D" id="2.60.120.620">
    <property type="entry name" value="q2cbj1_9rhob like domain"/>
    <property type="match status" value="1"/>
</dbReference>
<feature type="compositionally biased region" description="Pro residues" evidence="6">
    <location>
        <begin position="111"/>
        <end position="123"/>
    </location>
</feature>
<dbReference type="InterPro" id="IPR029063">
    <property type="entry name" value="SAM-dependent_MTases_sf"/>
</dbReference>
<dbReference type="EMBL" id="CAKKNE010000004">
    <property type="protein sequence ID" value="CAH0375042.1"/>
    <property type="molecule type" value="Genomic_DNA"/>
</dbReference>
<dbReference type="SUPFAM" id="SSF53335">
    <property type="entry name" value="S-adenosyl-L-methionine-dependent methyltransferases"/>
    <property type="match status" value="1"/>
</dbReference>
<evidence type="ECO:0000256" key="1">
    <source>
        <dbReference type="ARBA" id="ARBA00001961"/>
    </source>
</evidence>
<dbReference type="Proteomes" id="UP000789595">
    <property type="component" value="Unassembled WGS sequence"/>
</dbReference>
<dbReference type="Pfam" id="PF10294">
    <property type="entry name" value="Methyltransf_16"/>
    <property type="match status" value="1"/>
</dbReference>
<keyword evidence="2" id="KW-0479">Metal-binding</keyword>
<evidence type="ECO:0000256" key="5">
    <source>
        <dbReference type="ARBA" id="ARBA00023004"/>
    </source>
</evidence>
<keyword evidence="5" id="KW-0408">Iron</keyword>
<evidence type="ECO:0000259" key="7">
    <source>
        <dbReference type="PROSITE" id="PS51471"/>
    </source>
</evidence>
<dbReference type="CDD" id="cd02440">
    <property type="entry name" value="AdoMet_MTases"/>
    <property type="match status" value="1"/>
</dbReference>
<comment type="cofactor">
    <cofactor evidence="1">
        <name>L-ascorbate</name>
        <dbReference type="ChEBI" id="CHEBI:38290"/>
    </cofactor>
</comment>
<evidence type="ECO:0000313" key="8">
    <source>
        <dbReference type="EMBL" id="CAH0375042.1"/>
    </source>
</evidence>
<proteinExistence type="predicted"/>
<accession>A0A8J2SW48</accession>
<dbReference type="Gene3D" id="3.40.50.150">
    <property type="entry name" value="Vaccinia Virus protein VP39"/>
    <property type="match status" value="1"/>
</dbReference>
<dbReference type="GO" id="GO:0016020">
    <property type="term" value="C:membrane"/>
    <property type="evidence" value="ECO:0007669"/>
    <property type="project" value="TreeGrafter"/>
</dbReference>
<feature type="domain" description="Fe2OG dioxygenase" evidence="7">
    <location>
        <begin position="245"/>
        <end position="348"/>
    </location>
</feature>
<dbReference type="GO" id="GO:0005506">
    <property type="term" value="F:iron ion binding"/>
    <property type="evidence" value="ECO:0007669"/>
    <property type="project" value="InterPro"/>
</dbReference>
<comment type="caution">
    <text evidence="8">The sequence shown here is derived from an EMBL/GenBank/DDBJ whole genome shotgun (WGS) entry which is preliminary data.</text>
</comment>
<name>A0A8J2SW48_9STRA</name>
<keyword evidence="9" id="KW-1185">Reference proteome</keyword>
<gene>
    <name evidence="8" type="ORF">PECAL_4P23610</name>
</gene>
<dbReference type="PROSITE" id="PS51471">
    <property type="entry name" value="FE2OG_OXY"/>
    <property type="match status" value="1"/>
</dbReference>
<dbReference type="GO" id="GO:0031418">
    <property type="term" value="F:L-ascorbic acid binding"/>
    <property type="evidence" value="ECO:0007669"/>
    <property type="project" value="InterPro"/>
</dbReference>
<protein>
    <recommendedName>
        <fullName evidence="7">Fe2OG dioxygenase domain-containing protein</fullName>
    </recommendedName>
</protein>
<dbReference type="InterPro" id="IPR005123">
    <property type="entry name" value="Oxoglu/Fe-dep_dioxygenase_dom"/>
</dbReference>
<dbReference type="InterPro" id="IPR006620">
    <property type="entry name" value="Pro_4_hyd_alph"/>
</dbReference>
<evidence type="ECO:0000256" key="2">
    <source>
        <dbReference type="ARBA" id="ARBA00022723"/>
    </source>
</evidence>
<keyword evidence="4" id="KW-0560">Oxidoreductase</keyword>
<keyword evidence="3" id="KW-0223">Dioxygenase</keyword>
<dbReference type="GO" id="GO:0016705">
    <property type="term" value="F:oxidoreductase activity, acting on paired donors, with incorporation or reduction of molecular oxygen"/>
    <property type="evidence" value="ECO:0007669"/>
    <property type="project" value="InterPro"/>
</dbReference>
<reference evidence="8" key="1">
    <citation type="submission" date="2021-11" db="EMBL/GenBank/DDBJ databases">
        <authorList>
            <consortium name="Genoscope - CEA"/>
            <person name="William W."/>
        </authorList>
    </citation>
    <scope>NUCLEOTIDE SEQUENCE</scope>
</reference>
<evidence type="ECO:0000256" key="4">
    <source>
        <dbReference type="ARBA" id="ARBA00023002"/>
    </source>
</evidence>
<evidence type="ECO:0000256" key="3">
    <source>
        <dbReference type="ARBA" id="ARBA00022964"/>
    </source>
</evidence>
<dbReference type="GO" id="GO:0051213">
    <property type="term" value="F:dioxygenase activity"/>
    <property type="evidence" value="ECO:0007669"/>
    <property type="project" value="UniProtKB-KW"/>
</dbReference>
<dbReference type="SMART" id="SM00702">
    <property type="entry name" value="P4Hc"/>
    <property type="match status" value="1"/>
</dbReference>